<evidence type="ECO:0000313" key="9">
    <source>
        <dbReference type="Proteomes" id="UP000594263"/>
    </source>
</evidence>
<evidence type="ECO:0000256" key="6">
    <source>
        <dbReference type="SAM" id="MobiDB-lite"/>
    </source>
</evidence>
<dbReference type="PANTHER" id="PTHR31190">
    <property type="entry name" value="DNA-BINDING DOMAIN"/>
    <property type="match status" value="1"/>
</dbReference>
<dbReference type="InterPro" id="IPR016177">
    <property type="entry name" value="DNA-bd_dom_sf"/>
</dbReference>
<dbReference type="InterPro" id="IPR001471">
    <property type="entry name" value="AP2/ERF_dom"/>
</dbReference>
<dbReference type="Pfam" id="PF00847">
    <property type="entry name" value="AP2"/>
    <property type="match status" value="1"/>
</dbReference>
<feature type="domain" description="AP2/ERF" evidence="7">
    <location>
        <begin position="113"/>
        <end position="170"/>
    </location>
</feature>
<dbReference type="EnsemblPlants" id="Kaladp0028s0066.1.v1.1">
    <property type="protein sequence ID" value="Kaladp0028s0066.1.v1.1.CDS.1"/>
    <property type="gene ID" value="Kaladp0028s0066.v1.1"/>
</dbReference>
<dbReference type="PROSITE" id="PS51032">
    <property type="entry name" value="AP2_ERF"/>
    <property type="match status" value="1"/>
</dbReference>
<evidence type="ECO:0000256" key="3">
    <source>
        <dbReference type="ARBA" id="ARBA00023125"/>
    </source>
</evidence>
<evidence type="ECO:0000256" key="5">
    <source>
        <dbReference type="ARBA" id="ARBA00023242"/>
    </source>
</evidence>
<keyword evidence="2" id="KW-0805">Transcription regulation</keyword>
<dbReference type="PANTHER" id="PTHR31190:SF181">
    <property type="entry name" value="OS02G0764700 PROTEIN"/>
    <property type="match status" value="1"/>
</dbReference>
<evidence type="ECO:0000256" key="2">
    <source>
        <dbReference type="ARBA" id="ARBA00023015"/>
    </source>
</evidence>
<dbReference type="FunFam" id="3.30.730.10:FF:000001">
    <property type="entry name" value="Ethylene-responsive transcription factor 2"/>
    <property type="match status" value="1"/>
</dbReference>
<evidence type="ECO:0000313" key="8">
    <source>
        <dbReference type="EnsemblPlants" id="Kaladp0028s0066.1.v1.1.CDS.1"/>
    </source>
</evidence>
<dbReference type="Gramene" id="Kaladp0028s0066.1.v1.1">
    <property type="protein sequence ID" value="Kaladp0028s0066.1.v1.1.CDS.1"/>
    <property type="gene ID" value="Kaladp0028s0066.v1.1"/>
</dbReference>
<organism evidence="8 9">
    <name type="scientific">Kalanchoe fedtschenkoi</name>
    <name type="common">Lavender scallops</name>
    <name type="synonym">South American air plant</name>
    <dbReference type="NCBI Taxonomy" id="63787"/>
    <lineage>
        <taxon>Eukaryota</taxon>
        <taxon>Viridiplantae</taxon>
        <taxon>Streptophyta</taxon>
        <taxon>Embryophyta</taxon>
        <taxon>Tracheophyta</taxon>
        <taxon>Spermatophyta</taxon>
        <taxon>Magnoliopsida</taxon>
        <taxon>eudicotyledons</taxon>
        <taxon>Gunneridae</taxon>
        <taxon>Pentapetalae</taxon>
        <taxon>Saxifragales</taxon>
        <taxon>Crassulaceae</taxon>
        <taxon>Kalanchoe</taxon>
    </lineage>
</organism>
<dbReference type="CDD" id="cd00018">
    <property type="entry name" value="AP2"/>
    <property type="match status" value="1"/>
</dbReference>
<dbReference type="InterPro" id="IPR036955">
    <property type="entry name" value="AP2/ERF_dom_sf"/>
</dbReference>
<dbReference type="PRINTS" id="PR00367">
    <property type="entry name" value="ETHRSPELEMNT"/>
</dbReference>
<dbReference type="GO" id="GO:0003677">
    <property type="term" value="F:DNA binding"/>
    <property type="evidence" value="ECO:0007669"/>
    <property type="project" value="UniProtKB-KW"/>
</dbReference>
<reference evidence="8" key="1">
    <citation type="submission" date="2021-01" db="UniProtKB">
        <authorList>
            <consortium name="EnsemblPlants"/>
        </authorList>
    </citation>
    <scope>IDENTIFICATION</scope>
</reference>
<evidence type="ECO:0000256" key="1">
    <source>
        <dbReference type="ARBA" id="ARBA00004123"/>
    </source>
</evidence>
<keyword evidence="9" id="KW-1185">Reference proteome</keyword>
<dbReference type="SMART" id="SM00380">
    <property type="entry name" value="AP2"/>
    <property type="match status" value="1"/>
</dbReference>
<accession>A0A7N0T9M8</accession>
<dbReference type="InterPro" id="IPR044808">
    <property type="entry name" value="ERF_plant"/>
</dbReference>
<feature type="region of interest" description="Disordered" evidence="6">
    <location>
        <begin position="176"/>
        <end position="240"/>
    </location>
</feature>
<dbReference type="GO" id="GO:0003700">
    <property type="term" value="F:DNA-binding transcription factor activity"/>
    <property type="evidence" value="ECO:0007669"/>
    <property type="project" value="InterPro"/>
</dbReference>
<dbReference type="Proteomes" id="UP000594263">
    <property type="component" value="Unplaced"/>
</dbReference>
<dbReference type="GO" id="GO:0009873">
    <property type="term" value="P:ethylene-activated signaling pathway"/>
    <property type="evidence" value="ECO:0007669"/>
    <property type="project" value="InterPro"/>
</dbReference>
<dbReference type="Gene3D" id="3.30.730.10">
    <property type="entry name" value="AP2/ERF domain"/>
    <property type="match status" value="1"/>
</dbReference>
<name>A0A7N0T9M8_KALFE</name>
<evidence type="ECO:0000259" key="7">
    <source>
        <dbReference type="PROSITE" id="PS51032"/>
    </source>
</evidence>
<dbReference type="AlphaFoldDB" id="A0A7N0T9M8"/>
<dbReference type="SUPFAM" id="SSF54171">
    <property type="entry name" value="DNA-binding domain"/>
    <property type="match status" value="1"/>
</dbReference>
<evidence type="ECO:0000256" key="4">
    <source>
        <dbReference type="ARBA" id="ARBA00023163"/>
    </source>
</evidence>
<comment type="subcellular location">
    <subcellularLocation>
        <location evidence="1">Nucleus</location>
    </subcellularLocation>
</comment>
<keyword evidence="4" id="KW-0804">Transcription</keyword>
<protein>
    <recommendedName>
        <fullName evidence="7">AP2/ERF domain-containing protein</fullName>
    </recommendedName>
</protein>
<proteinExistence type="predicted"/>
<keyword evidence="5" id="KW-0539">Nucleus</keyword>
<sequence length="240" mass="26707">MKKLNNNPDIKPFITNTSLPVSKDEELPSLKHVTAIDPPALMTQNPHSASSSWTSSEHDSIISLTDIGACRRCNFDGCLGCDYFPAEKQSIVIDKKRNNEDVGSKRKYRVKKKYRGVRQRPWGKWAAEIRDPRRAARVWLGTFETAEAAARAYDRAAIEFRGNRAKLNFPMADYGSSSTASGDVQMPTVGRGDGSSARSEQAFSKKDGEEEDEGSMEAEASGRNSDERIWNNDVALDLTR</sequence>
<keyword evidence="3" id="KW-0238">DNA-binding</keyword>
<dbReference type="GO" id="GO:0005634">
    <property type="term" value="C:nucleus"/>
    <property type="evidence" value="ECO:0007669"/>
    <property type="project" value="UniProtKB-SubCell"/>
</dbReference>